<dbReference type="AlphaFoldDB" id="A0A2D0N248"/>
<proteinExistence type="predicted"/>
<dbReference type="SUPFAM" id="SSF56601">
    <property type="entry name" value="beta-lactamase/transpeptidase-like"/>
    <property type="match status" value="1"/>
</dbReference>
<gene>
    <name evidence="2" type="ORF">CRP01_31425</name>
</gene>
<keyword evidence="2" id="KW-0645">Protease</keyword>
<dbReference type="GO" id="GO:0004180">
    <property type="term" value="F:carboxypeptidase activity"/>
    <property type="evidence" value="ECO:0007669"/>
    <property type="project" value="UniProtKB-KW"/>
</dbReference>
<protein>
    <submittedName>
        <fullName evidence="2">D-alanyl-D-alanine carboxypeptidase</fullName>
    </submittedName>
</protein>
<dbReference type="EMBL" id="PDUD01000039">
    <property type="protein sequence ID" value="PHN02490.1"/>
    <property type="molecule type" value="Genomic_DNA"/>
</dbReference>
<dbReference type="PANTHER" id="PTHR46825:SF9">
    <property type="entry name" value="BETA-LACTAMASE-RELATED DOMAIN-CONTAINING PROTEIN"/>
    <property type="match status" value="1"/>
</dbReference>
<keyword evidence="3" id="KW-1185">Reference proteome</keyword>
<reference evidence="2 3" key="1">
    <citation type="submission" date="2017-10" db="EMBL/GenBank/DDBJ databases">
        <title>The draft genome sequence of Lewinella nigricans NBRC 102662.</title>
        <authorList>
            <person name="Wang K."/>
        </authorList>
    </citation>
    <scope>NUCLEOTIDE SEQUENCE [LARGE SCALE GENOMIC DNA]</scope>
    <source>
        <strain evidence="2 3">NBRC 102662</strain>
    </source>
</reference>
<dbReference type="RefSeq" id="WP_099154035.1">
    <property type="nucleotide sequence ID" value="NZ_PDUD01000039.1"/>
</dbReference>
<name>A0A2D0N248_FLAN2</name>
<keyword evidence="2" id="KW-0378">Hydrolase</keyword>
<evidence type="ECO:0000313" key="2">
    <source>
        <dbReference type="EMBL" id="PHN02490.1"/>
    </source>
</evidence>
<dbReference type="Proteomes" id="UP000223913">
    <property type="component" value="Unassembled WGS sequence"/>
</dbReference>
<dbReference type="Pfam" id="PF00144">
    <property type="entry name" value="Beta-lactamase"/>
    <property type="match status" value="1"/>
</dbReference>
<dbReference type="InterPro" id="IPR012338">
    <property type="entry name" value="Beta-lactam/transpept-like"/>
</dbReference>
<organism evidence="2 3">
    <name type="scientific">Flavilitoribacter nigricans (strain ATCC 23147 / DSM 23189 / NBRC 102662 / NCIMB 1420 / SS-2)</name>
    <name type="common">Lewinella nigricans</name>
    <dbReference type="NCBI Taxonomy" id="1122177"/>
    <lineage>
        <taxon>Bacteria</taxon>
        <taxon>Pseudomonadati</taxon>
        <taxon>Bacteroidota</taxon>
        <taxon>Saprospiria</taxon>
        <taxon>Saprospirales</taxon>
        <taxon>Lewinellaceae</taxon>
        <taxon>Flavilitoribacter</taxon>
    </lineage>
</organism>
<comment type="caution">
    <text evidence="2">The sequence shown here is derived from an EMBL/GenBank/DDBJ whole genome shotgun (WGS) entry which is preliminary data.</text>
</comment>
<dbReference type="OrthoDB" id="9793489at2"/>
<dbReference type="InterPro" id="IPR050491">
    <property type="entry name" value="AmpC-like"/>
</dbReference>
<accession>A0A2D0N248</accession>
<keyword evidence="2" id="KW-0121">Carboxypeptidase</keyword>
<feature type="domain" description="Beta-lactamase-related" evidence="1">
    <location>
        <begin position="59"/>
        <end position="342"/>
    </location>
</feature>
<dbReference type="PANTHER" id="PTHR46825">
    <property type="entry name" value="D-ALANYL-D-ALANINE-CARBOXYPEPTIDASE/ENDOPEPTIDASE AMPH"/>
    <property type="match status" value="1"/>
</dbReference>
<evidence type="ECO:0000259" key="1">
    <source>
        <dbReference type="Pfam" id="PF00144"/>
    </source>
</evidence>
<evidence type="ECO:0000313" key="3">
    <source>
        <dbReference type="Proteomes" id="UP000223913"/>
    </source>
</evidence>
<dbReference type="InterPro" id="IPR001466">
    <property type="entry name" value="Beta-lactam-related"/>
</dbReference>
<sequence length="360" mass="41134">MIDTQRENIQQLLEMLIRPSGNTPIQHALLYWQEGSVGAPLVLTAGNLSREQAIDGIRLRTGSMTKPFTAALILQLVEAGRLRLGDGLLDLMGESDRDLVEPLLYIDGVNFTEEITVAHLLRHRSGLRDYFSDDERFVEELFRDPDRQWDWRSVMETYYRFELHRPGIGRPGDLFHYADTNYLLLARLAEVCTGRTYAELLTERIILPLGLTNTYLEFYQEALTDREMVYPHYGPHSLEKVNTSFDWGGGGLVATPRDLDTFFRALLAGKLFQDKSTLEYLPGFRDMPTADSDRRAIYGLGLQQKQFGDLQMIGHNSAYGAMYYYAPERDLSIFLSVNQAAAMHKAEWLLDRVMKTYLAG</sequence>
<dbReference type="Gene3D" id="3.40.710.10">
    <property type="entry name" value="DD-peptidase/beta-lactamase superfamily"/>
    <property type="match status" value="1"/>
</dbReference>